<evidence type="ECO:0000313" key="4">
    <source>
        <dbReference type="Proteomes" id="UP001345013"/>
    </source>
</evidence>
<dbReference type="Gene3D" id="1.20.1050.10">
    <property type="match status" value="1"/>
</dbReference>
<feature type="domain" description="GST N-terminal" evidence="2">
    <location>
        <begin position="9"/>
        <end position="95"/>
    </location>
</feature>
<dbReference type="Pfam" id="PF13409">
    <property type="entry name" value="GST_N_2"/>
    <property type="match status" value="1"/>
</dbReference>
<dbReference type="EMBL" id="JAVRRG010000018">
    <property type="protein sequence ID" value="KAK5097346.1"/>
    <property type="molecule type" value="Genomic_DNA"/>
</dbReference>
<keyword evidence="4" id="KW-1185">Reference proteome</keyword>
<comment type="caution">
    <text evidence="3">The sequence shown here is derived from an EMBL/GenBank/DDBJ whole genome shotgun (WGS) entry which is preliminary data.</text>
</comment>
<proteinExistence type="inferred from homology"/>
<gene>
    <name evidence="3" type="primary">GTT1</name>
    <name evidence="3" type="ORF">LTR24_002215</name>
</gene>
<accession>A0ABR0KIM8</accession>
<dbReference type="InterPro" id="IPR040079">
    <property type="entry name" value="Glutathione_S-Trfase"/>
</dbReference>
<dbReference type="SUPFAM" id="SSF52833">
    <property type="entry name" value="Thioredoxin-like"/>
    <property type="match status" value="1"/>
</dbReference>
<comment type="similarity">
    <text evidence="1">Belongs to the GST superfamily.</text>
</comment>
<dbReference type="PANTHER" id="PTHR44051">
    <property type="entry name" value="GLUTATHIONE S-TRANSFERASE-RELATED"/>
    <property type="match status" value="1"/>
</dbReference>
<dbReference type="SUPFAM" id="SSF47616">
    <property type="entry name" value="GST C-terminal domain-like"/>
    <property type="match status" value="1"/>
</dbReference>
<organism evidence="3 4">
    <name type="scientific">Lithohypha guttulata</name>
    <dbReference type="NCBI Taxonomy" id="1690604"/>
    <lineage>
        <taxon>Eukaryota</taxon>
        <taxon>Fungi</taxon>
        <taxon>Dikarya</taxon>
        <taxon>Ascomycota</taxon>
        <taxon>Pezizomycotina</taxon>
        <taxon>Eurotiomycetes</taxon>
        <taxon>Chaetothyriomycetidae</taxon>
        <taxon>Chaetothyriales</taxon>
        <taxon>Trichomeriaceae</taxon>
        <taxon>Lithohypha</taxon>
    </lineage>
</organism>
<dbReference type="SFLD" id="SFLDS00019">
    <property type="entry name" value="Glutathione_Transferase_(cytos"/>
    <property type="match status" value="1"/>
</dbReference>
<dbReference type="InterPro" id="IPR036249">
    <property type="entry name" value="Thioredoxin-like_sf"/>
</dbReference>
<dbReference type="GO" id="GO:0004364">
    <property type="term" value="F:glutathione transferase activity"/>
    <property type="evidence" value="ECO:0007669"/>
    <property type="project" value="UniProtKB-EC"/>
</dbReference>
<dbReference type="SFLD" id="SFLDG00358">
    <property type="entry name" value="Main_(cytGST)"/>
    <property type="match status" value="1"/>
</dbReference>
<dbReference type="InterPro" id="IPR036282">
    <property type="entry name" value="Glutathione-S-Trfase_C_sf"/>
</dbReference>
<reference evidence="3 4" key="1">
    <citation type="submission" date="2023-08" db="EMBL/GenBank/DDBJ databases">
        <title>Black Yeasts Isolated from many extreme environments.</title>
        <authorList>
            <person name="Coleine C."/>
            <person name="Stajich J.E."/>
            <person name="Selbmann L."/>
        </authorList>
    </citation>
    <scope>NUCLEOTIDE SEQUENCE [LARGE SCALE GENOMIC DNA]</scope>
    <source>
        <strain evidence="3 4">CCFEE 5885</strain>
    </source>
</reference>
<dbReference type="PROSITE" id="PS50404">
    <property type="entry name" value="GST_NTER"/>
    <property type="match status" value="1"/>
</dbReference>
<dbReference type="Proteomes" id="UP001345013">
    <property type="component" value="Unassembled WGS sequence"/>
</dbReference>
<dbReference type="InterPro" id="IPR004046">
    <property type="entry name" value="GST_C"/>
</dbReference>
<dbReference type="CDD" id="cd03189">
    <property type="entry name" value="GST_C_GTT1_like"/>
    <property type="match status" value="1"/>
</dbReference>
<evidence type="ECO:0000256" key="1">
    <source>
        <dbReference type="ARBA" id="ARBA00007409"/>
    </source>
</evidence>
<dbReference type="PANTHER" id="PTHR44051:SF9">
    <property type="entry name" value="GLUTATHIONE S-TRANSFERASE 1"/>
    <property type="match status" value="1"/>
</dbReference>
<protein>
    <submittedName>
        <fullName evidence="3">Bifunctional glutathione transferase/peroxidase</fullName>
        <ecNumber evidence="3">2.5.1.18</ecNumber>
    </submittedName>
</protein>
<dbReference type="EC" id="2.5.1.18" evidence="3"/>
<evidence type="ECO:0000259" key="2">
    <source>
        <dbReference type="PROSITE" id="PS50404"/>
    </source>
</evidence>
<name>A0ABR0KIM8_9EURO</name>
<keyword evidence="3" id="KW-0808">Transferase</keyword>
<dbReference type="Pfam" id="PF14497">
    <property type="entry name" value="GST_C_3"/>
    <property type="match status" value="1"/>
</dbReference>
<dbReference type="Gene3D" id="3.40.30.10">
    <property type="entry name" value="Glutaredoxin"/>
    <property type="match status" value="1"/>
</dbReference>
<dbReference type="InterPro" id="IPR004045">
    <property type="entry name" value="Glutathione_S-Trfase_N"/>
</dbReference>
<evidence type="ECO:0000313" key="3">
    <source>
        <dbReference type="EMBL" id="KAK5097346.1"/>
    </source>
</evidence>
<sequence>MASETASTVPKITLHWLEVSRSHRILWLLEELKIPYELKTWKRGSDRLADPKLKEIHPLGKSPIVTVEREGKDALVLIESAAIAEYLCDYYGKWLIPSRYPAGQDGKIGAETETWTRYRTYMHYAEGSLMPFNLIAILMTSIRNSSVPFFIKPITNSVADRITSMFLKPNFETHFKFIESQLETSPDGGDYLCGKDLTAADILMSFPLEAGRSRSGMTQEQCPRLWRYVDLLHQREAYQRSVQKIEEVEGSFKTNL</sequence>
<dbReference type="CDD" id="cd03046">
    <property type="entry name" value="GST_N_GTT1_like"/>
    <property type="match status" value="1"/>
</dbReference>